<dbReference type="Pfam" id="PF05991">
    <property type="entry name" value="NYN_YacP"/>
    <property type="match status" value="1"/>
</dbReference>
<feature type="region of interest" description="Disordered" evidence="1">
    <location>
        <begin position="132"/>
        <end position="165"/>
    </location>
</feature>
<feature type="compositionally biased region" description="Polar residues" evidence="1">
    <location>
        <begin position="155"/>
        <end position="165"/>
    </location>
</feature>
<dbReference type="PANTHER" id="PTHR34547:SF1">
    <property type="entry name" value="YACP-LIKE NYN DOMAIN PROTEIN"/>
    <property type="match status" value="1"/>
</dbReference>
<accession>A0A1Y1IC89</accession>
<dbReference type="PANTHER" id="PTHR34547">
    <property type="entry name" value="YACP-LIKE NYN DOMAIN PROTEIN"/>
    <property type="match status" value="1"/>
</dbReference>
<protein>
    <recommendedName>
        <fullName evidence="4">YacP-like NYN domain protein</fullName>
    </recommendedName>
</protein>
<feature type="compositionally biased region" description="Acidic residues" evidence="1">
    <location>
        <begin position="456"/>
        <end position="468"/>
    </location>
</feature>
<evidence type="ECO:0000313" key="2">
    <source>
        <dbReference type="EMBL" id="GAQ88575.1"/>
    </source>
</evidence>
<feature type="region of interest" description="Disordered" evidence="1">
    <location>
        <begin position="908"/>
        <end position="928"/>
    </location>
</feature>
<feature type="compositionally biased region" description="Low complexity" evidence="1">
    <location>
        <begin position="638"/>
        <end position="649"/>
    </location>
</feature>
<feature type="region of interest" description="Disordered" evidence="1">
    <location>
        <begin position="185"/>
        <end position="217"/>
    </location>
</feature>
<evidence type="ECO:0008006" key="4">
    <source>
        <dbReference type="Google" id="ProtNLM"/>
    </source>
</evidence>
<gene>
    <name evidence="2" type="ORF">KFL_004410030</name>
</gene>
<dbReference type="STRING" id="105231.A0A1Y1IC89"/>
<sequence>MMLAAGPFSGQRVFAPSSVELWHATARGFNVPTRHGLLCNALQDLDNAGFRLQSRYRGLQAGPYLKADLCCISFTGVRQLTDCLHGFGVEGHEERFLHARSKDRLAGVGGVRRQGHAAESFHSSCRRRRGRITCGAKKGAKGGGDEGPKSDTDGRQSTPPRVSTNINIPVRYQLRYVKALKEYQKNASGPPVRQATGYRRKKERPSESSGVASGDVVAPSTSLMGQGVMEELNLEPPVLLVDGYNMCGYWPKLKKHFSKGDLEAARAKLIVELQTYGACKGIKVVVVFDAQKSGLQSHSEGDKYLKVVYSADDTADSWIEREAKNLHDKGNHNVWVVTSDLAQQSMAYGVGATVWSCGLLIQEINQARKEMLKQLEEDRMIGELSSRTPTFEESVSRDSFDKLALLYEQLSRGAPPEDPFGRADVSGASDDDVSREYGSAEDDIAWLSEWAHSDGEDSEIEVEDSENESGEHFHRSQNGRGFGNGVSFDNGGAQSLEPSPAEEIVADRSASGGLAETSGRPNPASGVEGASESVEKSANGKFRPSEAEAIPVAFGKGRVNLGAAVKRRRRSGGEGYSSGSDSEGPPRRAGNGLRSPAQDLEIFQRFDTLPDFGYSTGDEDHRGRMHRRWRDVERAVENGSNGTNGTNGKVTGGGVKSGGLKGTGAGNGRTEGVSGPFMNGAVGSKGGRGKGLTALEDVQNGKATRMQMEEALSSGRRSESAGVTSLKGGTRGADQVEQHLVAEDRSAGRSEGVGLGDDGESDSNEGRSASAGDSLVIRSTTKRVPGQSPRVAKPRVRPAVSSNVDEKAQGLDQPGNGRGESSSRLREAANGWDLLADPETMRSPSLENNGAGNGKQPVTKRVGKGKPGRLAPPQRSASRDNVEFEGNLYRDLESIPFDELTTDQMMALKYGHSSRPGSEEVKRTRKRR</sequence>
<dbReference type="CDD" id="cd10912">
    <property type="entry name" value="PIN_YacP-like"/>
    <property type="match status" value="1"/>
</dbReference>
<dbReference type="OrthoDB" id="513221at2759"/>
<dbReference type="EMBL" id="DF237390">
    <property type="protein sequence ID" value="GAQ88575.1"/>
    <property type="molecule type" value="Genomic_DNA"/>
</dbReference>
<dbReference type="InterPro" id="IPR010298">
    <property type="entry name" value="YacP-like"/>
</dbReference>
<feature type="compositionally biased region" description="Acidic residues" evidence="1">
    <location>
        <begin position="429"/>
        <end position="438"/>
    </location>
</feature>
<feature type="region of interest" description="Disordered" evidence="1">
    <location>
        <begin position="634"/>
        <end position="882"/>
    </location>
</feature>
<reference evidence="2 3" key="1">
    <citation type="journal article" date="2014" name="Nat. Commun.">
        <title>Klebsormidium flaccidum genome reveals primary factors for plant terrestrial adaptation.</title>
        <authorList>
            <person name="Hori K."/>
            <person name="Maruyama F."/>
            <person name="Fujisawa T."/>
            <person name="Togashi T."/>
            <person name="Yamamoto N."/>
            <person name="Seo M."/>
            <person name="Sato S."/>
            <person name="Yamada T."/>
            <person name="Mori H."/>
            <person name="Tajima N."/>
            <person name="Moriyama T."/>
            <person name="Ikeuchi M."/>
            <person name="Watanabe M."/>
            <person name="Wada H."/>
            <person name="Kobayashi K."/>
            <person name="Saito M."/>
            <person name="Masuda T."/>
            <person name="Sasaki-Sekimoto Y."/>
            <person name="Mashiguchi K."/>
            <person name="Awai K."/>
            <person name="Shimojima M."/>
            <person name="Masuda S."/>
            <person name="Iwai M."/>
            <person name="Nobusawa T."/>
            <person name="Narise T."/>
            <person name="Kondo S."/>
            <person name="Saito H."/>
            <person name="Sato R."/>
            <person name="Murakawa M."/>
            <person name="Ihara Y."/>
            <person name="Oshima-Yamada Y."/>
            <person name="Ohtaka K."/>
            <person name="Satoh M."/>
            <person name="Sonobe K."/>
            <person name="Ishii M."/>
            <person name="Ohtani R."/>
            <person name="Kanamori-Sato M."/>
            <person name="Honoki R."/>
            <person name="Miyazaki D."/>
            <person name="Mochizuki H."/>
            <person name="Umetsu J."/>
            <person name="Higashi K."/>
            <person name="Shibata D."/>
            <person name="Kamiya Y."/>
            <person name="Sato N."/>
            <person name="Nakamura Y."/>
            <person name="Tabata S."/>
            <person name="Ida S."/>
            <person name="Kurokawa K."/>
            <person name="Ohta H."/>
        </authorList>
    </citation>
    <scope>NUCLEOTIDE SEQUENCE [LARGE SCALE GENOMIC DNA]</scope>
    <source>
        <strain evidence="2 3">NIES-2285</strain>
    </source>
</reference>
<evidence type="ECO:0000313" key="3">
    <source>
        <dbReference type="Proteomes" id="UP000054558"/>
    </source>
</evidence>
<feature type="compositionally biased region" description="Gly residues" evidence="1">
    <location>
        <begin position="650"/>
        <end position="669"/>
    </location>
</feature>
<feature type="region of interest" description="Disordered" evidence="1">
    <location>
        <begin position="453"/>
        <end position="601"/>
    </location>
</feature>
<proteinExistence type="predicted"/>
<dbReference type="AlphaFoldDB" id="A0A1Y1IC89"/>
<feature type="region of interest" description="Disordered" evidence="1">
    <location>
        <begin position="411"/>
        <end position="438"/>
    </location>
</feature>
<dbReference type="Proteomes" id="UP000054558">
    <property type="component" value="Unassembled WGS sequence"/>
</dbReference>
<feature type="compositionally biased region" description="Basic and acidic residues" evidence="1">
    <location>
        <begin position="734"/>
        <end position="748"/>
    </location>
</feature>
<organism evidence="2 3">
    <name type="scientific">Klebsormidium nitens</name>
    <name type="common">Green alga</name>
    <name type="synonym">Ulothrix nitens</name>
    <dbReference type="NCBI Taxonomy" id="105231"/>
    <lineage>
        <taxon>Eukaryota</taxon>
        <taxon>Viridiplantae</taxon>
        <taxon>Streptophyta</taxon>
        <taxon>Klebsormidiophyceae</taxon>
        <taxon>Klebsormidiales</taxon>
        <taxon>Klebsormidiaceae</taxon>
        <taxon>Klebsormidium</taxon>
    </lineage>
</organism>
<name>A0A1Y1IC89_KLENI</name>
<evidence type="ECO:0000256" key="1">
    <source>
        <dbReference type="SAM" id="MobiDB-lite"/>
    </source>
</evidence>
<keyword evidence="3" id="KW-1185">Reference proteome</keyword>
<feature type="compositionally biased region" description="Basic and acidic residues" evidence="1">
    <location>
        <begin position="143"/>
        <end position="154"/>
    </location>
</feature>